<name>W4KQW8_HETIT</name>
<dbReference type="HOGENOM" id="CLU_2873824_0_0_1"/>
<accession>W4KQW8</accession>
<dbReference type="EMBL" id="KI925454">
    <property type="protein sequence ID" value="ETW87775.1"/>
    <property type="molecule type" value="Genomic_DNA"/>
</dbReference>
<dbReference type="RefSeq" id="XP_009541639.1">
    <property type="nucleotide sequence ID" value="XM_009543344.1"/>
</dbReference>
<sequence length="64" mass="7321">LGVHLALTLISCSIFYLEAPVTIKTYTQLWNRVAFSTLQFRTYLHLFQLLKSPLLALNLISIVI</sequence>
<dbReference type="InParanoid" id="W4KQW8"/>
<evidence type="ECO:0000313" key="1">
    <source>
        <dbReference type="EMBL" id="ETW87775.1"/>
    </source>
</evidence>
<dbReference type="GeneID" id="20669328"/>
<dbReference type="Proteomes" id="UP000030671">
    <property type="component" value="Unassembled WGS sequence"/>
</dbReference>
<proteinExistence type="predicted"/>
<reference evidence="1 2" key="1">
    <citation type="journal article" date="2012" name="New Phytol.">
        <title>Insight into trade-off between wood decay and parasitism from the genome of a fungal forest pathogen.</title>
        <authorList>
            <person name="Olson A."/>
            <person name="Aerts A."/>
            <person name="Asiegbu F."/>
            <person name="Belbahri L."/>
            <person name="Bouzid O."/>
            <person name="Broberg A."/>
            <person name="Canback B."/>
            <person name="Coutinho P.M."/>
            <person name="Cullen D."/>
            <person name="Dalman K."/>
            <person name="Deflorio G."/>
            <person name="van Diepen L.T."/>
            <person name="Dunand C."/>
            <person name="Duplessis S."/>
            <person name="Durling M."/>
            <person name="Gonthier P."/>
            <person name="Grimwood J."/>
            <person name="Fossdal C.G."/>
            <person name="Hansson D."/>
            <person name="Henrissat B."/>
            <person name="Hietala A."/>
            <person name="Himmelstrand K."/>
            <person name="Hoffmeister D."/>
            <person name="Hogberg N."/>
            <person name="James T.Y."/>
            <person name="Karlsson M."/>
            <person name="Kohler A."/>
            <person name="Kues U."/>
            <person name="Lee Y.H."/>
            <person name="Lin Y.C."/>
            <person name="Lind M."/>
            <person name="Lindquist E."/>
            <person name="Lombard V."/>
            <person name="Lucas S."/>
            <person name="Lunden K."/>
            <person name="Morin E."/>
            <person name="Murat C."/>
            <person name="Park J."/>
            <person name="Raffaello T."/>
            <person name="Rouze P."/>
            <person name="Salamov A."/>
            <person name="Schmutz J."/>
            <person name="Solheim H."/>
            <person name="Stahlberg J."/>
            <person name="Velez H."/>
            <person name="de Vries R.P."/>
            <person name="Wiebenga A."/>
            <person name="Woodward S."/>
            <person name="Yakovlev I."/>
            <person name="Garbelotto M."/>
            <person name="Martin F."/>
            <person name="Grigoriev I.V."/>
            <person name="Stenlid J."/>
        </authorList>
    </citation>
    <scope>NUCLEOTIDE SEQUENCE [LARGE SCALE GENOMIC DNA]</scope>
    <source>
        <strain evidence="1 2">TC 32-1</strain>
    </source>
</reference>
<organism evidence="1 2">
    <name type="scientific">Heterobasidion irregulare (strain TC 32-1)</name>
    <dbReference type="NCBI Taxonomy" id="747525"/>
    <lineage>
        <taxon>Eukaryota</taxon>
        <taxon>Fungi</taxon>
        <taxon>Dikarya</taxon>
        <taxon>Basidiomycota</taxon>
        <taxon>Agaricomycotina</taxon>
        <taxon>Agaricomycetes</taxon>
        <taxon>Russulales</taxon>
        <taxon>Bondarzewiaceae</taxon>
        <taxon>Heterobasidion</taxon>
        <taxon>Heterobasidion annosum species complex</taxon>
    </lineage>
</organism>
<feature type="non-terminal residue" evidence="1">
    <location>
        <position position="1"/>
    </location>
</feature>
<dbReference type="AlphaFoldDB" id="W4KQW8"/>
<gene>
    <name evidence="1" type="ORF">HETIRDRAFT_305489</name>
</gene>
<keyword evidence="2" id="KW-1185">Reference proteome</keyword>
<protein>
    <submittedName>
        <fullName evidence="1">Uncharacterized protein</fullName>
    </submittedName>
</protein>
<dbReference type="KEGG" id="hir:HETIRDRAFT_305489"/>
<evidence type="ECO:0000313" key="2">
    <source>
        <dbReference type="Proteomes" id="UP000030671"/>
    </source>
</evidence>